<accession>A0A512PN87</accession>
<dbReference type="Proteomes" id="UP000321569">
    <property type="component" value="Unassembled WGS sequence"/>
</dbReference>
<comment type="caution">
    <text evidence="1">The sequence shown here is derived from an EMBL/GenBank/DDBJ whole genome shotgun (WGS) entry which is preliminary data.</text>
</comment>
<dbReference type="EMBL" id="BKAM01000027">
    <property type="protein sequence ID" value="GEP72666.1"/>
    <property type="molecule type" value="Genomic_DNA"/>
</dbReference>
<dbReference type="STRING" id="1423795.FD12_GL000127"/>
<gene>
    <name evidence="1" type="ORF">LRA02_15340</name>
</gene>
<protein>
    <submittedName>
        <fullName evidence="1">Uncharacterized protein</fullName>
    </submittedName>
</protein>
<organism evidence="1 2">
    <name type="scientific">Lentilactobacillus rapi</name>
    <dbReference type="NCBI Taxonomy" id="481723"/>
    <lineage>
        <taxon>Bacteria</taxon>
        <taxon>Bacillati</taxon>
        <taxon>Bacillota</taxon>
        <taxon>Bacilli</taxon>
        <taxon>Lactobacillales</taxon>
        <taxon>Lactobacillaceae</taxon>
        <taxon>Lentilactobacillus</taxon>
    </lineage>
</organism>
<sequence length="119" mass="13849">MAIKLDSDQVKVLKAQLSEANKNSHFVIIEAFQKDEHTGVRMVTDWNNYVNMKTTNKENFQFRIIRDILPITDNLVYWAVAQQNLHTATQKGQQNEQVIDDLEYYTNKVMEENKVKSSG</sequence>
<evidence type="ECO:0000313" key="2">
    <source>
        <dbReference type="Proteomes" id="UP000321569"/>
    </source>
</evidence>
<dbReference type="RefSeq" id="WP_054748226.1">
    <property type="nucleotide sequence ID" value="NZ_BKAM01000027.1"/>
</dbReference>
<name>A0A512PN87_9LACO</name>
<evidence type="ECO:0000313" key="1">
    <source>
        <dbReference type="EMBL" id="GEP72666.1"/>
    </source>
</evidence>
<dbReference type="AlphaFoldDB" id="A0A512PN87"/>
<reference evidence="1 2" key="1">
    <citation type="submission" date="2019-07" db="EMBL/GenBank/DDBJ databases">
        <title>Whole genome shotgun sequence of Lactobacillus rapi NBRC 109618.</title>
        <authorList>
            <person name="Hosoyama A."/>
            <person name="Uohara A."/>
            <person name="Ohji S."/>
            <person name="Ichikawa N."/>
        </authorList>
    </citation>
    <scope>NUCLEOTIDE SEQUENCE [LARGE SCALE GENOMIC DNA]</scope>
    <source>
        <strain evidence="1 2">NBRC 109618</strain>
    </source>
</reference>
<dbReference type="OrthoDB" id="2313502at2"/>
<proteinExistence type="predicted"/>